<dbReference type="SUPFAM" id="SSF88713">
    <property type="entry name" value="Glycoside hydrolase/deacetylase"/>
    <property type="match status" value="1"/>
</dbReference>
<dbReference type="InterPro" id="IPR037094">
    <property type="entry name" value="Glyco_hydro_38_cen_sf"/>
</dbReference>
<evidence type="ECO:0000256" key="4">
    <source>
        <dbReference type="ARBA" id="ARBA00022833"/>
    </source>
</evidence>
<keyword evidence="5 8" id="KW-0326">Glycosidase</keyword>
<dbReference type="GO" id="GO:0004572">
    <property type="term" value="F:mannosyl-oligosaccharide 1,3-1,6-alpha-mannosidase activity"/>
    <property type="evidence" value="ECO:0007669"/>
    <property type="project" value="UniProtKB-EC"/>
</dbReference>
<keyword evidence="10" id="KW-1185">Reference proteome</keyword>
<comment type="caution">
    <text evidence="9">The sequence shown here is derived from an EMBL/GenBank/DDBJ whole genome shotgun (WGS) entry which is preliminary data.</text>
</comment>
<evidence type="ECO:0000256" key="6">
    <source>
        <dbReference type="ARBA" id="ARBA00059516"/>
    </source>
</evidence>
<dbReference type="InterPro" id="IPR050843">
    <property type="entry name" value="Glycosyl_Hydrlase_38"/>
</dbReference>
<dbReference type="InterPro" id="IPR011682">
    <property type="entry name" value="Glyco_hydro_38_C"/>
</dbReference>
<dbReference type="GO" id="GO:0006491">
    <property type="term" value="P:N-glycan processing"/>
    <property type="evidence" value="ECO:0007669"/>
    <property type="project" value="TreeGrafter"/>
</dbReference>
<sequence>MKLPMRLLLATAAFFFIIVYLIANKHSKTQSIQDKTITQDKSLSFRKSPQNELTQNVLLQEIQTTTRANIYQTLEQFQKEHKKLPTILKARADIFSQDVLDYVDVNYKYEFKMFPNTTREVPRRRAPINVVIIPHSHVDPGWLQTIDEYYKYLVHGILTNTVLALTENPELKFMWAETVFLAKWWDNLTISDVDGVIKMKFQELLRQGRFEIVMGSWVMPDEASTHFYSIIDQMVEGHQWLEHTLGIKPNYTWSIDPFGHSSSFPYFLKSAGFKAMGIGRVHAAVKRHLALNQSLEFHWRQAWDHSRQNDIFCHMLAGETYITRDSCGTNSMKCSQFDFTGHDGERITKDNVATQADILYRQYLSKADLFHTNTIFNLMGHDFKYSTIRSHTYMLENVRQLMRYMNHNRTMNINIKFGTLGDYFKMVQNDTNYMKIPSLIGDFYPYMMTKAYTSKDYWTGYFTTRPFDKYLGRELQWMLRVSEILNTFAALKIHQEALSPYNDIIMENLLNLTEAHRELGVYQHHDAITGTEKKHVAIDYERRMMTGLQACYKVIKTAFNILQEATMTSGEDTIDIDQNEDNNLYIDDVRDLTDMQPSKILIDVTKEQQIIVINPVEHHITTVARFYINDPHVKIFNTSGTEMNVQVNPIWQDMDGMFEDRYELVIEVTVTAFGSSTYRIKHHEETAKCSEVLIHGSKNYSSNDYFKIQNQGNTDIQISNSYLKATFSFDTGDLVSVQQGEDIYKIQASFTSYHSGLGGAYVFKPREEAWDPKQAFTIQNATVRIIHGHIVSEVHTLYAGLTRVFIIHHTGVHIQKAISINNVIDIKNFPVPFRKNIEVMMEIKTNIINKNRIFYSDANGFQMRPRKTNPDIPVNGNFYPMTSMFYLESTKTRLTVTSAQPLGVSNLNPGEVQIGLDRMTMFNDNKGMSEAIDDNKVTSSRFMLFVEKRRKPADVATVSMPSALGHLLQNLINNPLVQMYGGNKNSMYENLALISEELPCNIKIALFRGLFDKTSKLPRLNSIGLTIHSIVYDAHLNITMCKYSKTYNIDKIFNISSKVSQTEESSLSFMHRVKLINISDDLPVSPMELKSYKLDLA</sequence>
<evidence type="ECO:0000256" key="8">
    <source>
        <dbReference type="RuleBase" id="RU361199"/>
    </source>
</evidence>
<dbReference type="InterPro" id="IPR000602">
    <property type="entry name" value="Glyco_hydro_38_N"/>
</dbReference>
<dbReference type="InterPro" id="IPR027291">
    <property type="entry name" value="Glyco_hydro_38_N_sf"/>
</dbReference>
<dbReference type="EC" id="3.2.1.-" evidence="8"/>
<dbReference type="AlphaFoldDB" id="A0A8J1XGS7"/>
<dbReference type="Pfam" id="PF09261">
    <property type="entry name" value="Alpha-mann_mid"/>
    <property type="match status" value="1"/>
</dbReference>
<dbReference type="FunFam" id="1.20.1270.50:FF:000001">
    <property type="entry name" value="Alpha-mannosidase"/>
    <property type="match status" value="1"/>
</dbReference>
<dbReference type="Gene3D" id="1.20.1270.50">
    <property type="entry name" value="Glycoside hydrolase family 38, central domain"/>
    <property type="match status" value="1"/>
</dbReference>
<dbReference type="SMART" id="SM00872">
    <property type="entry name" value="Alpha-mann_mid"/>
    <property type="match status" value="1"/>
</dbReference>
<keyword evidence="2 8" id="KW-0479">Metal-binding</keyword>
<dbReference type="Gene3D" id="2.60.40.1180">
    <property type="entry name" value="Golgi alpha-mannosidase II"/>
    <property type="match status" value="1"/>
</dbReference>
<accession>A0A8J1XGS7</accession>
<dbReference type="InterPro" id="IPR011330">
    <property type="entry name" value="Glyco_hydro/deAcase_b/a-brl"/>
</dbReference>
<evidence type="ECO:0000256" key="7">
    <source>
        <dbReference type="ARBA" id="ARBA00093232"/>
    </source>
</evidence>
<dbReference type="EMBL" id="CAIIXF020000005">
    <property type="protein sequence ID" value="CAH1783558.1"/>
    <property type="molecule type" value="Genomic_DNA"/>
</dbReference>
<dbReference type="InterPro" id="IPR011013">
    <property type="entry name" value="Gal_mutarotase_sf_dom"/>
</dbReference>
<dbReference type="GO" id="GO:0000139">
    <property type="term" value="C:Golgi membrane"/>
    <property type="evidence" value="ECO:0007669"/>
    <property type="project" value="TreeGrafter"/>
</dbReference>
<dbReference type="Gene3D" id="3.20.110.10">
    <property type="entry name" value="Glycoside hydrolase 38, N terminal domain"/>
    <property type="match status" value="1"/>
</dbReference>
<keyword evidence="4 8" id="KW-0862">Zinc</keyword>
<comment type="cofactor">
    <cofactor evidence="8">
        <name>Zn(2+)</name>
        <dbReference type="ChEBI" id="CHEBI:29105"/>
    </cofactor>
    <text evidence="8">Binds 1 zinc ion per subunit.</text>
</comment>
<keyword evidence="3 8" id="KW-0378">Hydrolase</keyword>
<evidence type="ECO:0000256" key="1">
    <source>
        <dbReference type="ARBA" id="ARBA00009792"/>
    </source>
</evidence>
<dbReference type="GO" id="GO:0046872">
    <property type="term" value="F:metal ion binding"/>
    <property type="evidence" value="ECO:0007669"/>
    <property type="project" value="UniProtKB-KW"/>
</dbReference>
<protein>
    <recommendedName>
        <fullName evidence="8">Alpha-mannosidase</fullName>
        <ecNumber evidence="8">3.2.1.-</ecNumber>
    </recommendedName>
</protein>
<evidence type="ECO:0000313" key="9">
    <source>
        <dbReference type="EMBL" id="CAH1783558.1"/>
    </source>
</evidence>
<dbReference type="InterPro" id="IPR013780">
    <property type="entry name" value="Glyco_hydro_b"/>
</dbReference>
<dbReference type="GO" id="GO:0006013">
    <property type="term" value="P:mannose metabolic process"/>
    <property type="evidence" value="ECO:0007669"/>
    <property type="project" value="InterPro"/>
</dbReference>
<dbReference type="SUPFAM" id="SSF88688">
    <property type="entry name" value="Families 57/38 glycoside transferase middle domain"/>
    <property type="match status" value="1"/>
</dbReference>
<evidence type="ECO:0000256" key="3">
    <source>
        <dbReference type="ARBA" id="ARBA00022801"/>
    </source>
</evidence>
<comment type="function">
    <text evidence="6">Catalyzes the first committed step in the biosynthesis of complex N-glycans. It controls conversion of high mannose to complex N-glycans; the final hydrolytic step in the N-glycan maturation pathway.</text>
</comment>
<comment type="catalytic activity">
    <reaction evidence="7">
        <text>N(4)-{beta-D-GlcNAc-(1-&gt;2)-alpha-D-Man-(1-&gt;3)-[alpha-D-Man-(1-&gt;3)-[alpha-D-Man-(1-&gt;6)]-alpha-D-Man-(1-&gt;6)]-beta-D-Man-(1-&gt;4)-beta-D-GlcNAc-(1-&gt;4)-beta-D-GlcNAc}-L-asparaginyl-[protein] + 2 H2O = 2 alpha-D-mannopyranose + an N(4)-{beta-D-GlcNAc-(1-&gt;2)-alpha-D-Man-(1-&gt;3)-[alpha-D-Man-(1-&gt;6)]-beta-D-Man-(1-&gt;4)-beta-D-GlcNAc-(1-&gt;4)-beta-D-GlcNAc}-L-asparaginyl-[protein]</text>
        <dbReference type="Rhea" id="RHEA:56052"/>
        <dbReference type="Rhea" id="RHEA-COMP:14368"/>
        <dbReference type="Rhea" id="RHEA-COMP:14369"/>
        <dbReference type="ChEBI" id="CHEBI:15377"/>
        <dbReference type="ChEBI" id="CHEBI:28729"/>
        <dbReference type="ChEBI" id="CHEBI:60615"/>
        <dbReference type="ChEBI" id="CHEBI:60625"/>
        <dbReference type="EC" id="3.2.1.114"/>
    </reaction>
</comment>
<evidence type="ECO:0000256" key="2">
    <source>
        <dbReference type="ARBA" id="ARBA00022723"/>
    </source>
</evidence>
<reference evidence="9" key="1">
    <citation type="submission" date="2022-03" db="EMBL/GenBank/DDBJ databases">
        <authorList>
            <person name="Martin C."/>
        </authorList>
    </citation>
    <scope>NUCLEOTIDE SEQUENCE</scope>
</reference>
<dbReference type="OrthoDB" id="2016903at2759"/>
<dbReference type="GO" id="GO:0030246">
    <property type="term" value="F:carbohydrate binding"/>
    <property type="evidence" value="ECO:0007669"/>
    <property type="project" value="InterPro"/>
</dbReference>
<evidence type="ECO:0000313" key="10">
    <source>
        <dbReference type="Proteomes" id="UP000749559"/>
    </source>
</evidence>
<organism evidence="9 10">
    <name type="scientific">Owenia fusiformis</name>
    <name type="common">Polychaete worm</name>
    <dbReference type="NCBI Taxonomy" id="6347"/>
    <lineage>
        <taxon>Eukaryota</taxon>
        <taxon>Metazoa</taxon>
        <taxon>Spiralia</taxon>
        <taxon>Lophotrochozoa</taxon>
        <taxon>Annelida</taxon>
        <taxon>Polychaeta</taxon>
        <taxon>Sedentaria</taxon>
        <taxon>Canalipalpata</taxon>
        <taxon>Sabellida</taxon>
        <taxon>Oweniida</taxon>
        <taxon>Oweniidae</taxon>
        <taxon>Owenia</taxon>
    </lineage>
</organism>
<dbReference type="Proteomes" id="UP000749559">
    <property type="component" value="Unassembled WGS sequence"/>
</dbReference>
<proteinExistence type="inferred from homology"/>
<dbReference type="Gene3D" id="2.70.98.30">
    <property type="entry name" value="Golgi alpha-mannosidase II, domain 4"/>
    <property type="match status" value="1"/>
</dbReference>
<dbReference type="Pfam" id="PF07748">
    <property type="entry name" value="Glyco_hydro_38C"/>
    <property type="match status" value="1"/>
</dbReference>
<evidence type="ECO:0000256" key="5">
    <source>
        <dbReference type="ARBA" id="ARBA00023295"/>
    </source>
</evidence>
<dbReference type="SUPFAM" id="SSF74650">
    <property type="entry name" value="Galactose mutarotase-like"/>
    <property type="match status" value="1"/>
</dbReference>
<gene>
    <name evidence="9" type="ORF">OFUS_LOCUS9890</name>
</gene>
<dbReference type="PANTHER" id="PTHR11607">
    <property type="entry name" value="ALPHA-MANNOSIDASE"/>
    <property type="match status" value="1"/>
</dbReference>
<dbReference type="PANTHER" id="PTHR11607:SF70">
    <property type="entry name" value="ALPHA-MANNOSIDASE"/>
    <property type="match status" value="1"/>
</dbReference>
<dbReference type="InterPro" id="IPR028995">
    <property type="entry name" value="Glyco_hydro_57/38_cen_sf"/>
</dbReference>
<comment type="similarity">
    <text evidence="1 8">Belongs to the glycosyl hydrolase 38 family.</text>
</comment>
<name>A0A8J1XGS7_OWEFU</name>
<dbReference type="Pfam" id="PF01074">
    <property type="entry name" value="Glyco_hydro_38N"/>
    <property type="match status" value="1"/>
</dbReference>
<dbReference type="InterPro" id="IPR015341">
    <property type="entry name" value="Glyco_hydro_38_cen"/>
</dbReference>